<evidence type="ECO:0000313" key="11">
    <source>
        <dbReference type="Proteomes" id="UP000698173"/>
    </source>
</evidence>
<reference evidence="10" key="1">
    <citation type="journal article" date="2021" name="PeerJ">
        <title>Extensive microbial diversity within the chicken gut microbiome revealed by metagenomics and culture.</title>
        <authorList>
            <person name="Gilroy R."/>
            <person name="Ravi A."/>
            <person name="Getino M."/>
            <person name="Pursley I."/>
            <person name="Horton D.L."/>
            <person name="Alikhan N.F."/>
            <person name="Baker D."/>
            <person name="Gharbi K."/>
            <person name="Hall N."/>
            <person name="Watson M."/>
            <person name="Adriaenssens E.M."/>
            <person name="Foster-Nyarko E."/>
            <person name="Jarju S."/>
            <person name="Secka A."/>
            <person name="Antonio M."/>
            <person name="Oren A."/>
            <person name="Chaudhuri R.R."/>
            <person name="La Ragione R."/>
            <person name="Hildebrand F."/>
            <person name="Pallen M.J."/>
        </authorList>
    </citation>
    <scope>NUCLEOTIDE SEQUENCE</scope>
    <source>
        <strain evidence="10">CHK171-7178</strain>
    </source>
</reference>
<keyword evidence="5 8" id="KW-0812">Transmembrane</keyword>
<comment type="caution">
    <text evidence="10">The sequence shown here is derived from an EMBL/GenBank/DDBJ whole genome shotgun (WGS) entry which is preliminary data.</text>
</comment>
<dbReference type="NCBIfam" id="NF008346">
    <property type="entry name" value="PRK11128.1"/>
    <property type="match status" value="1"/>
</dbReference>
<evidence type="ECO:0000256" key="1">
    <source>
        <dbReference type="ARBA" id="ARBA00004429"/>
    </source>
</evidence>
<feature type="transmembrane region" description="Helical" evidence="8">
    <location>
        <begin position="42"/>
        <end position="59"/>
    </location>
</feature>
<feature type="transmembrane region" description="Helical" evidence="8">
    <location>
        <begin position="71"/>
        <end position="88"/>
    </location>
</feature>
<dbReference type="InterPro" id="IPR024989">
    <property type="entry name" value="MFS_assoc_dom"/>
</dbReference>
<feature type="transmembrane region" description="Helical" evidence="8">
    <location>
        <begin position="94"/>
        <end position="113"/>
    </location>
</feature>
<dbReference type="AlphaFoldDB" id="A0A921G2X4"/>
<feature type="transmembrane region" description="Helical" evidence="8">
    <location>
        <begin position="358"/>
        <end position="377"/>
    </location>
</feature>
<comment type="subcellular location">
    <subcellularLocation>
        <location evidence="1">Cell inner membrane</location>
        <topology evidence="1">Multi-pass membrane protein</topology>
    </subcellularLocation>
</comment>
<evidence type="ECO:0000313" key="10">
    <source>
        <dbReference type="EMBL" id="HJF34355.1"/>
    </source>
</evidence>
<feature type="domain" description="Major facilitator superfamily associated" evidence="9">
    <location>
        <begin position="6"/>
        <end position="360"/>
    </location>
</feature>
<keyword evidence="6 8" id="KW-1133">Transmembrane helix</keyword>
<dbReference type="PIRSF" id="PIRSF004925">
    <property type="entry name" value="HcaT"/>
    <property type="match status" value="1"/>
</dbReference>
<evidence type="ECO:0000256" key="2">
    <source>
        <dbReference type="ARBA" id="ARBA00022448"/>
    </source>
</evidence>
<dbReference type="Pfam" id="PF12832">
    <property type="entry name" value="MFS_1_like"/>
    <property type="match status" value="1"/>
</dbReference>
<reference evidence="10" key="2">
    <citation type="submission" date="2021-09" db="EMBL/GenBank/DDBJ databases">
        <authorList>
            <person name="Gilroy R."/>
        </authorList>
    </citation>
    <scope>NUCLEOTIDE SEQUENCE</scope>
    <source>
        <strain evidence="10">CHK171-7178</strain>
    </source>
</reference>
<evidence type="ECO:0000256" key="5">
    <source>
        <dbReference type="ARBA" id="ARBA00022692"/>
    </source>
</evidence>
<keyword evidence="2" id="KW-0813">Transport</keyword>
<evidence type="ECO:0000256" key="8">
    <source>
        <dbReference type="SAM" id="Phobius"/>
    </source>
</evidence>
<feature type="transmembrane region" description="Helical" evidence="8">
    <location>
        <begin position="329"/>
        <end position="352"/>
    </location>
</feature>
<dbReference type="GO" id="GO:0005886">
    <property type="term" value="C:plasma membrane"/>
    <property type="evidence" value="ECO:0007669"/>
    <property type="project" value="UniProtKB-SubCell"/>
</dbReference>
<feature type="transmembrane region" description="Helical" evidence="8">
    <location>
        <begin position="237"/>
        <end position="258"/>
    </location>
</feature>
<name>A0A921G2X4_SPOPS</name>
<feature type="transmembrane region" description="Helical" evidence="8">
    <location>
        <begin position="159"/>
        <end position="183"/>
    </location>
</feature>
<protein>
    <submittedName>
        <fullName evidence="10">3-phenylpropionate MFS transporter</fullName>
    </submittedName>
</protein>
<dbReference type="InterPro" id="IPR036259">
    <property type="entry name" value="MFS_trans_sf"/>
</dbReference>
<organism evidence="10 11">
    <name type="scientific">Sporosarcina psychrophila</name>
    <name type="common">Bacillus psychrophilus</name>
    <dbReference type="NCBI Taxonomy" id="1476"/>
    <lineage>
        <taxon>Bacteria</taxon>
        <taxon>Bacillati</taxon>
        <taxon>Bacillota</taxon>
        <taxon>Bacilli</taxon>
        <taxon>Bacillales</taxon>
        <taxon>Caryophanaceae</taxon>
        <taxon>Sporosarcina</taxon>
    </lineage>
</organism>
<evidence type="ECO:0000256" key="6">
    <source>
        <dbReference type="ARBA" id="ARBA00022989"/>
    </source>
</evidence>
<gene>
    <name evidence="10" type="ORF">K8V56_21540</name>
</gene>
<dbReference type="PANTHER" id="PTHR23522:SF10">
    <property type="entry name" value="3-PHENYLPROPIONIC ACID TRANSPORTER-RELATED"/>
    <property type="match status" value="1"/>
</dbReference>
<feature type="transmembrane region" description="Helical" evidence="8">
    <location>
        <begin position="204"/>
        <end position="225"/>
    </location>
</feature>
<dbReference type="SUPFAM" id="SSF103473">
    <property type="entry name" value="MFS general substrate transporter"/>
    <property type="match status" value="1"/>
</dbReference>
<dbReference type="Gene3D" id="1.20.1250.20">
    <property type="entry name" value="MFS general substrate transporter like domains"/>
    <property type="match status" value="2"/>
</dbReference>
<dbReference type="Proteomes" id="UP000698173">
    <property type="component" value="Unassembled WGS sequence"/>
</dbReference>
<dbReference type="EMBL" id="DYWT01000319">
    <property type="protein sequence ID" value="HJF34355.1"/>
    <property type="molecule type" value="Genomic_DNA"/>
</dbReference>
<keyword evidence="3" id="KW-1003">Cell membrane</keyword>
<accession>A0A921G2X4</accession>
<proteinExistence type="predicted"/>
<dbReference type="PANTHER" id="PTHR23522">
    <property type="entry name" value="BLL5896 PROTEIN"/>
    <property type="match status" value="1"/>
</dbReference>
<sequence>MNNQRWLSQSFFVFFITWGIFLPYWTGWLVQGKGLSVTEASLIMGFGLLARGASTLFAFPLASKYWSSQKVVLVLTVSSLVATILYIPTSSFGALFVVTLLFSAVYPALLPAVDSTAGALVQQGDVHYGKSRSYGSIGFVISVLIISIVTGYFGEQAILWSMMVGLCLMLFLRLLPIPAVLLVKPTVKDRKDSLSMRSLFQVKSFPIVLLIVILLQGAHASYYNYGYIYLQDLGVDNYYIGIVINIAIIFEIIYFANADHLFKKWKPSSLLLLAASGSTLRWVLVFLFPSVWVFMLSQSLHALSFGVAHYAFIRYITKNLPEQQIPNAQGIYSALALSLSTAVLTLAGGFLYEVSPRLAFLGMVVSTIPAMLLIMMTRKHYDY</sequence>
<evidence type="ECO:0000259" key="9">
    <source>
        <dbReference type="Pfam" id="PF12832"/>
    </source>
</evidence>
<feature type="transmembrane region" description="Helical" evidence="8">
    <location>
        <begin position="12"/>
        <end position="30"/>
    </location>
</feature>
<dbReference type="GO" id="GO:0015528">
    <property type="term" value="F:lactose:proton symporter activity"/>
    <property type="evidence" value="ECO:0007669"/>
    <property type="project" value="TreeGrafter"/>
</dbReference>
<feature type="transmembrane region" description="Helical" evidence="8">
    <location>
        <begin position="134"/>
        <end position="153"/>
    </location>
</feature>
<evidence type="ECO:0000256" key="4">
    <source>
        <dbReference type="ARBA" id="ARBA00022519"/>
    </source>
</evidence>
<feature type="transmembrane region" description="Helical" evidence="8">
    <location>
        <begin position="270"/>
        <end position="294"/>
    </location>
</feature>
<keyword evidence="4" id="KW-0997">Cell inner membrane</keyword>
<evidence type="ECO:0000256" key="3">
    <source>
        <dbReference type="ARBA" id="ARBA00022475"/>
    </source>
</evidence>
<dbReference type="InterPro" id="IPR026032">
    <property type="entry name" value="HcaT-like"/>
</dbReference>
<dbReference type="GO" id="GO:0030395">
    <property type="term" value="F:lactose binding"/>
    <property type="evidence" value="ECO:0007669"/>
    <property type="project" value="TreeGrafter"/>
</dbReference>
<evidence type="ECO:0000256" key="7">
    <source>
        <dbReference type="ARBA" id="ARBA00023136"/>
    </source>
</evidence>
<keyword evidence="7 8" id="KW-0472">Membrane</keyword>
<dbReference type="NCBIfam" id="NF037955">
    <property type="entry name" value="mfs"/>
    <property type="match status" value="1"/>
</dbReference>